<feature type="compositionally biased region" description="Basic and acidic residues" evidence="6">
    <location>
        <begin position="1"/>
        <end position="20"/>
    </location>
</feature>
<dbReference type="Pfam" id="PF02653">
    <property type="entry name" value="BPD_transp_2"/>
    <property type="match status" value="1"/>
</dbReference>
<comment type="subcellular location">
    <subcellularLocation>
        <location evidence="1">Cell membrane</location>
        <topology evidence="1">Multi-pass membrane protein</topology>
    </subcellularLocation>
</comment>
<dbReference type="GO" id="GO:0005886">
    <property type="term" value="C:plasma membrane"/>
    <property type="evidence" value="ECO:0007669"/>
    <property type="project" value="UniProtKB-SubCell"/>
</dbReference>
<feature type="transmembrane region" description="Helical" evidence="7">
    <location>
        <begin position="194"/>
        <end position="215"/>
    </location>
</feature>
<dbReference type="EMBL" id="CP065383">
    <property type="protein sequence ID" value="QPM68501.1"/>
    <property type="molecule type" value="Genomic_DNA"/>
</dbReference>
<dbReference type="Proteomes" id="UP000594463">
    <property type="component" value="Chromosome"/>
</dbReference>
<dbReference type="AlphaFoldDB" id="A0A7T1AM62"/>
<keyword evidence="5 7" id="KW-0472">Membrane</keyword>
<gene>
    <name evidence="8" type="primary">rbsC_29</name>
    <name evidence="8" type="ORF">RT761_01722</name>
</gene>
<name>A0A7T1AM62_ATRLM</name>
<evidence type="ECO:0000256" key="6">
    <source>
        <dbReference type="SAM" id="MobiDB-lite"/>
    </source>
</evidence>
<dbReference type="PANTHER" id="PTHR32196">
    <property type="entry name" value="ABC TRANSPORTER PERMEASE PROTEIN YPHD-RELATED-RELATED"/>
    <property type="match status" value="1"/>
</dbReference>
<reference evidence="8 9" key="1">
    <citation type="journal article" date="2021" name="Nat. Commun.">
        <title>Isolation of a member of the candidate phylum Atribacteria reveals a unique cell membrane structure.</title>
        <authorList>
            <person name="Taiki K."/>
            <person name="Nobu M.K."/>
            <person name="Kusada H."/>
            <person name="Meng X.-Y."/>
            <person name="Hosoki N."/>
            <person name="Uematsu K."/>
            <person name="Yoshioka H."/>
            <person name="Kamagata Y."/>
            <person name="Tamaki H."/>
        </authorList>
    </citation>
    <scope>NUCLEOTIDE SEQUENCE [LARGE SCALE GENOMIC DNA]</scope>
    <source>
        <strain evidence="8 9">RT761</strain>
    </source>
</reference>
<proteinExistence type="predicted"/>
<evidence type="ECO:0000256" key="5">
    <source>
        <dbReference type="ARBA" id="ARBA00023136"/>
    </source>
</evidence>
<dbReference type="InterPro" id="IPR001851">
    <property type="entry name" value="ABC_transp_permease"/>
</dbReference>
<dbReference type="GO" id="GO:0022857">
    <property type="term" value="F:transmembrane transporter activity"/>
    <property type="evidence" value="ECO:0007669"/>
    <property type="project" value="InterPro"/>
</dbReference>
<feature type="transmembrane region" description="Helical" evidence="7">
    <location>
        <begin position="245"/>
        <end position="264"/>
    </location>
</feature>
<keyword evidence="9" id="KW-1185">Reference proteome</keyword>
<feature type="transmembrane region" description="Helical" evidence="7">
    <location>
        <begin position="299"/>
        <end position="318"/>
    </location>
</feature>
<feature type="transmembrane region" description="Helical" evidence="7">
    <location>
        <begin position="76"/>
        <end position="97"/>
    </location>
</feature>
<evidence type="ECO:0000256" key="2">
    <source>
        <dbReference type="ARBA" id="ARBA00022475"/>
    </source>
</evidence>
<feature type="transmembrane region" description="Helical" evidence="7">
    <location>
        <begin position="128"/>
        <end position="148"/>
    </location>
</feature>
<dbReference type="RefSeq" id="WP_218111005.1">
    <property type="nucleotide sequence ID" value="NZ_CP065383.1"/>
</dbReference>
<dbReference type="KEGG" id="alam:RT761_01722"/>
<protein>
    <submittedName>
        <fullName evidence="8">Ribose import permease protein RbsC</fullName>
    </submittedName>
</protein>
<feature type="transmembrane region" description="Helical" evidence="7">
    <location>
        <begin position="324"/>
        <end position="344"/>
    </location>
</feature>
<evidence type="ECO:0000256" key="1">
    <source>
        <dbReference type="ARBA" id="ARBA00004651"/>
    </source>
</evidence>
<feature type="region of interest" description="Disordered" evidence="6">
    <location>
        <begin position="1"/>
        <end position="30"/>
    </location>
</feature>
<evidence type="ECO:0000313" key="9">
    <source>
        <dbReference type="Proteomes" id="UP000594463"/>
    </source>
</evidence>
<evidence type="ECO:0000256" key="4">
    <source>
        <dbReference type="ARBA" id="ARBA00022989"/>
    </source>
</evidence>
<keyword evidence="3 7" id="KW-0812">Transmembrane</keyword>
<evidence type="ECO:0000256" key="7">
    <source>
        <dbReference type="SAM" id="Phobius"/>
    </source>
</evidence>
<feature type="transmembrane region" description="Helical" evidence="7">
    <location>
        <begin position="48"/>
        <end position="64"/>
    </location>
</feature>
<dbReference type="CDD" id="cd06579">
    <property type="entry name" value="TM_PBP1_transp_AraH_like"/>
    <property type="match status" value="1"/>
</dbReference>
<evidence type="ECO:0000256" key="3">
    <source>
        <dbReference type="ARBA" id="ARBA00022692"/>
    </source>
</evidence>
<feature type="transmembrane region" description="Helical" evidence="7">
    <location>
        <begin position="104"/>
        <end position="122"/>
    </location>
</feature>
<accession>A0A7T1AM62</accession>
<sequence>MSNRIKQDENSRTSKEKMIPEQKSSGTKGSFSIPEESILTKLLTRREIILIICIGIIVIFVPFFNKNFLTFSNLKILLLSNSTVAIMALGIGMLLIMGEIDLSIGANMALSGVLAAIFMQTYGYSVPVSIGIALIATLLVGLVNGLLVVKVGINFLITTLAIQGIIRGTVIILAEGGVAFLPPAFNKIGQNTLLGFQLPVWFMFILVLFFGLMVAKHRFFRQLYFIGGNIKAARLVGISTDKTRMIVYLLSSLLAGMAGILNTARFGSAFPSAGTGAEMSCISAAVLGGCSLSGGQGNMFGVFLGVIFIGLLSNVLVMLNVSTYWHQIINGMVLIAAITFDIVMQKVRKEKQRKMLLQ</sequence>
<organism evidence="8 9">
    <name type="scientific">Atribacter laminatus</name>
    <dbReference type="NCBI Taxonomy" id="2847778"/>
    <lineage>
        <taxon>Bacteria</taxon>
        <taxon>Pseudomonadati</taxon>
        <taxon>Atribacterota</taxon>
        <taxon>Atribacteria</taxon>
        <taxon>Atribacterales</taxon>
        <taxon>Atribacteraceae</taxon>
        <taxon>Atribacter</taxon>
    </lineage>
</organism>
<feature type="transmembrane region" description="Helical" evidence="7">
    <location>
        <begin position="155"/>
        <end position="174"/>
    </location>
</feature>
<keyword evidence="2" id="KW-1003">Cell membrane</keyword>
<evidence type="ECO:0000313" key="8">
    <source>
        <dbReference type="EMBL" id="QPM68501.1"/>
    </source>
</evidence>
<keyword evidence="4 7" id="KW-1133">Transmembrane helix</keyword>